<dbReference type="AlphaFoldDB" id="A0A438D4M6"/>
<dbReference type="FunFam" id="3.30.70.270:FF:000020">
    <property type="entry name" value="Transposon Tf2-6 polyprotein-like Protein"/>
    <property type="match status" value="1"/>
</dbReference>
<dbReference type="Pfam" id="PF17919">
    <property type="entry name" value="RT_RNaseH_2"/>
    <property type="match status" value="1"/>
</dbReference>
<evidence type="ECO:0000313" key="4">
    <source>
        <dbReference type="EMBL" id="RVW30404.1"/>
    </source>
</evidence>
<feature type="region of interest" description="Disordered" evidence="2">
    <location>
        <begin position="43"/>
        <end position="78"/>
    </location>
</feature>
<reference evidence="4 5" key="1">
    <citation type="journal article" date="2018" name="PLoS Genet.">
        <title>Population sequencing reveals clonal diversity and ancestral inbreeding in the grapevine cultivar Chardonnay.</title>
        <authorList>
            <person name="Roach M.J."/>
            <person name="Johnson D.L."/>
            <person name="Bohlmann J."/>
            <person name="van Vuuren H.J."/>
            <person name="Jones S.J."/>
            <person name="Pretorius I.S."/>
            <person name="Schmidt S.A."/>
            <person name="Borneman A.R."/>
        </authorList>
    </citation>
    <scope>NUCLEOTIDE SEQUENCE [LARGE SCALE GENOMIC DNA]</scope>
    <source>
        <strain evidence="5">cv. Chardonnay</strain>
        <tissue evidence="4">Leaf</tissue>
    </source>
</reference>
<dbReference type="InterPro" id="IPR043128">
    <property type="entry name" value="Rev_trsase/Diguanyl_cyclase"/>
</dbReference>
<dbReference type="Gene3D" id="3.10.10.10">
    <property type="entry name" value="HIV Type 1 Reverse Transcriptase, subunit A, domain 1"/>
    <property type="match status" value="1"/>
</dbReference>
<evidence type="ECO:0000256" key="1">
    <source>
        <dbReference type="ARBA" id="ARBA00023268"/>
    </source>
</evidence>
<dbReference type="InterPro" id="IPR050951">
    <property type="entry name" value="Retrovirus_Pol_polyprotein"/>
</dbReference>
<accession>A0A438D4M6</accession>
<feature type="region of interest" description="Disordered" evidence="2">
    <location>
        <begin position="1"/>
        <end position="20"/>
    </location>
</feature>
<dbReference type="GO" id="GO:0003824">
    <property type="term" value="F:catalytic activity"/>
    <property type="evidence" value="ECO:0007669"/>
    <property type="project" value="UniProtKB-KW"/>
</dbReference>
<gene>
    <name evidence="4" type="primary">pol_1933</name>
    <name evidence="4" type="ORF">CK203_088849</name>
</gene>
<evidence type="ECO:0000259" key="3">
    <source>
        <dbReference type="Pfam" id="PF17919"/>
    </source>
</evidence>
<dbReference type="SUPFAM" id="SSF56672">
    <property type="entry name" value="DNA/RNA polymerases"/>
    <property type="match status" value="1"/>
</dbReference>
<name>A0A438D4M6_VITVI</name>
<keyword evidence="1" id="KW-0511">Multifunctional enzyme</keyword>
<dbReference type="GO" id="GO:0003676">
    <property type="term" value="F:nucleic acid binding"/>
    <property type="evidence" value="ECO:0007669"/>
    <property type="project" value="InterPro"/>
</dbReference>
<dbReference type="InterPro" id="IPR043502">
    <property type="entry name" value="DNA/RNA_pol_sf"/>
</dbReference>
<proteinExistence type="predicted"/>
<dbReference type="CDD" id="cd01647">
    <property type="entry name" value="RT_LTR"/>
    <property type="match status" value="1"/>
</dbReference>
<dbReference type="Proteomes" id="UP000288805">
    <property type="component" value="Unassembled WGS sequence"/>
</dbReference>
<comment type="caution">
    <text evidence="4">The sequence shown here is derived from an EMBL/GenBank/DDBJ whole genome shotgun (WGS) entry which is preliminary data.</text>
</comment>
<dbReference type="InterPro" id="IPR041577">
    <property type="entry name" value="RT_RNaseH_2"/>
</dbReference>
<dbReference type="PANTHER" id="PTHR37984:SF5">
    <property type="entry name" value="PROTEIN NYNRIN-LIKE"/>
    <property type="match status" value="1"/>
</dbReference>
<dbReference type="InterPro" id="IPR036397">
    <property type="entry name" value="RNaseH_sf"/>
</dbReference>
<dbReference type="Gene3D" id="3.30.420.10">
    <property type="entry name" value="Ribonuclease H-like superfamily/Ribonuclease H"/>
    <property type="match status" value="1"/>
</dbReference>
<evidence type="ECO:0000313" key="5">
    <source>
        <dbReference type="Proteomes" id="UP000288805"/>
    </source>
</evidence>
<feature type="domain" description="Reverse transcriptase/retrotransposon-derived protein RNase H-like" evidence="3">
    <location>
        <begin position="389"/>
        <end position="459"/>
    </location>
</feature>
<sequence>MATQSGRSFRGRPTDSQHDEMLIRMVDQLDSLHIQLSNFETRISQPTNESSHVEQGETSQANNQENKEEKEAIQAPQYPMSEWARGLLERRHKACDTVGDITKKAKMEVPDFEGKFQQPGHMTYNRPKKNLHIGLEHEEEPEPQKDEQNENSFDYGVYDPIDLDDEEVDISLTSVVRRILAAPKVEEDWRRTSIFQMLVRCRNQAQKLIIDSGSYKNVVSASTVERLKFPVKPHPQPYKIDLKSGYQQIWLRPGDEWKTAFKTKDSLYEVVMPFVLSNAPRTFIKTKEDHMSHLRLVTRVLQQEKLYINLKKCSFVTSAIVFLGFVVSAKGLDVDPDKVKVILEWSVPSTMQELQSFHGLSIFYQRFTRSFNTIMARITDCMKKNQFVWTKAATKAFEKIKKRLTEAPVLQLPDFSKVFEVACDASNVVSGGVLSQEDRIAFFSEKLNEAKQKYSIMIKNSMLWFKLCTIGIIISFQRSLFYILIMKLSSMSTLKRSLTIVMGRGMTPYLSWSLEWCTLSHVQRLWMLSMLLNCSSKRLSDCMHFTLKGQTEVVNQSLGDLLCFLVEEHVTNWDQILLVVEFAYNSTVNRSTSHSPFEIVIGLLPRKPIDLVPLPMEARPNVEADAFSKHICDLHEDVRRNIALSNENYKAQADLKRKFVDFKERDMVMVRIRPERYPKENMGISNIVNFEDLTLCSNTKDVITNGGPNAHLPPTPRLKEEIEDVIDHQIVSTRGGGYQKGSGYEEPWSPQQGIIGEVAVEIHL</sequence>
<dbReference type="Gene3D" id="3.30.70.270">
    <property type="match status" value="3"/>
</dbReference>
<dbReference type="PANTHER" id="PTHR37984">
    <property type="entry name" value="PROTEIN CBG26694"/>
    <property type="match status" value="1"/>
</dbReference>
<protein>
    <submittedName>
        <fullName evidence="4">Retrovirus-related Pol polyprotein from transposon 17.6</fullName>
    </submittedName>
</protein>
<evidence type="ECO:0000256" key="2">
    <source>
        <dbReference type="SAM" id="MobiDB-lite"/>
    </source>
</evidence>
<dbReference type="EMBL" id="QGNW01001798">
    <property type="protein sequence ID" value="RVW30404.1"/>
    <property type="molecule type" value="Genomic_DNA"/>
</dbReference>
<organism evidence="4 5">
    <name type="scientific">Vitis vinifera</name>
    <name type="common">Grape</name>
    <dbReference type="NCBI Taxonomy" id="29760"/>
    <lineage>
        <taxon>Eukaryota</taxon>
        <taxon>Viridiplantae</taxon>
        <taxon>Streptophyta</taxon>
        <taxon>Embryophyta</taxon>
        <taxon>Tracheophyta</taxon>
        <taxon>Spermatophyta</taxon>
        <taxon>Magnoliopsida</taxon>
        <taxon>eudicotyledons</taxon>
        <taxon>Gunneridae</taxon>
        <taxon>Pentapetalae</taxon>
        <taxon>rosids</taxon>
        <taxon>Vitales</taxon>
        <taxon>Vitaceae</taxon>
        <taxon>Viteae</taxon>
        <taxon>Vitis</taxon>
    </lineage>
</organism>